<proteinExistence type="inferred from homology"/>
<dbReference type="Gene3D" id="1.10.530.10">
    <property type="match status" value="1"/>
</dbReference>
<gene>
    <name evidence="3" type="ORF">CVO77_10210</name>
</gene>
<evidence type="ECO:0000313" key="3">
    <source>
        <dbReference type="EMBL" id="PQM29332.1"/>
    </source>
</evidence>
<accession>A0A2S8BA93</accession>
<feature type="domain" description="Transglycosylase SLT" evidence="2">
    <location>
        <begin position="21"/>
        <end position="70"/>
    </location>
</feature>
<dbReference type="EMBL" id="PHFW01000002">
    <property type="protein sequence ID" value="PQM29332.1"/>
    <property type="molecule type" value="Genomic_DNA"/>
</dbReference>
<name>A0A2S8BA93_9SPHN</name>
<organism evidence="3 4">
    <name type="scientific">Sphingopyxis lindanitolerans</name>
    <dbReference type="NCBI Taxonomy" id="2054227"/>
    <lineage>
        <taxon>Bacteria</taxon>
        <taxon>Pseudomonadati</taxon>
        <taxon>Pseudomonadota</taxon>
        <taxon>Alphaproteobacteria</taxon>
        <taxon>Sphingomonadales</taxon>
        <taxon>Sphingomonadaceae</taxon>
        <taxon>Sphingopyxis</taxon>
    </lineage>
</organism>
<dbReference type="OrthoDB" id="8477976at2"/>
<evidence type="ECO:0000256" key="1">
    <source>
        <dbReference type="ARBA" id="ARBA00009387"/>
    </source>
</evidence>
<sequence length="277" mass="29031">MNSINPFATSPQASAVPVLDAVQNASARTGVDFDYLVDVARVESRFDPTAKAPTSSARGLYQFTQQTWLATLRRHGAGHGLAWAADAISQNGSGRFSVADPALRDQILGLRDDPVASSNMAAALTSDNQDYIESRIGRAAEPVDLYLAHFLGSAGAARFLTAWADNPEQAGAPMMPDAAAANRSVFYAADGSMRSLGDIRERFRAKLDEGGGAPGAMPGAAPTAPGWRMQMASVSGANGGGRPPLPMMDIQPMPRKLSMDFAASAYRRLASLSGGTA</sequence>
<comment type="similarity">
    <text evidence="1">Belongs to the virb1 family.</text>
</comment>
<keyword evidence="4" id="KW-1185">Reference proteome</keyword>
<dbReference type="Proteomes" id="UP000238954">
    <property type="component" value="Chromosome"/>
</dbReference>
<dbReference type="Pfam" id="PF01464">
    <property type="entry name" value="SLT"/>
    <property type="match status" value="1"/>
</dbReference>
<dbReference type="InterPro" id="IPR023346">
    <property type="entry name" value="Lysozyme-like_dom_sf"/>
</dbReference>
<comment type="caution">
    <text evidence="3">The sequence shown here is derived from an EMBL/GenBank/DDBJ whole genome shotgun (WGS) entry which is preliminary data.</text>
</comment>
<dbReference type="SUPFAM" id="SSF53955">
    <property type="entry name" value="Lysozyme-like"/>
    <property type="match status" value="1"/>
</dbReference>
<dbReference type="InterPro" id="IPR008258">
    <property type="entry name" value="Transglycosylase_SLT_dom_1"/>
</dbReference>
<reference evidence="4" key="1">
    <citation type="submission" date="2017-11" db="EMBL/GenBank/DDBJ databases">
        <title>The complete genome sequence of Sphingopyxis pomeranensis sp. nov. strain WS5A3p.</title>
        <authorList>
            <person name="Kaminski M.A."/>
        </authorList>
    </citation>
    <scope>NUCLEOTIDE SEQUENCE [LARGE SCALE GENOMIC DNA]</scope>
    <source>
        <strain evidence="4">WS5A3p</strain>
    </source>
</reference>
<dbReference type="RefSeq" id="WP_106000771.1">
    <property type="nucleotide sequence ID" value="NZ_CM009578.1"/>
</dbReference>
<evidence type="ECO:0000313" key="4">
    <source>
        <dbReference type="Proteomes" id="UP000238954"/>
    </source>
</evidence>
<dbReference type="AlphaFoldDB" id="A0A2S8BA93"/>
<evidence type="ECO:0000259" key="2">
    <source>
        <dbReference type="Pfam" id="PF01464"/>
    </source>
</evidence>
<protein>
    <submittedName>
        <fullName evidence="3">Lytic transglycosylase</fullName>
    </submittedName>
</protein>